<dbReference type="PANTHER" id="PTHR35841:SF1">
    <property type="entry name" value="PHOSPHONATES-BINDING PERIPLASMIC PROTEIN"/>
    <property type="match status" value="1"/>
</dbReference>
<name>A0A238UUI4_HALVU</name>
<proteinExistence type="predicted"/>
<dbReference type="GO" id="GO:0043190">
    <property type="term" value="C:ATP-binding cassette (ABC) transporter complex"/>
    <property type="evidence" value="ECO:0007669"/>
    <property type="project" value="InterPro"/>
</dbReference>
<dbReference type="Pfam" id="PF12974">
    <property type="entry name" value="Phosphonate-bd"/>
    <property type="match status" value="1"/>
</dbReference>
<dbReference type="PANTHER" id="PTHR35841">
    <property type="entry name" value="PHOSPHONATES-BINDING PERIPLASMIC PROTEIN"/>
    <property type="match status" value="1"/>
</dbReference>
<accession>A0A238UUI4</accession>
<evidence type="ECO:0000256" key="2">
    <source>
        <dbReference type="SAM" id="MobiDB-lite"/>
    </source>
</evidence>
<dbReference type="GO" id="GO:0055085">
    <property type="term" value="P:transmembrane transport"/>
    <property type="evidence" value="ECO:0007669"/>
    <property type="project" value="InterPro"/>
</dbReference>
<gene>
    <name evidence="3" type="ORF">SAMN06264855_101412</name>
</gene>
<dbReference type="InterPro" id="IPR005770">
    <property type="entry name" value="PhnD"/>
</dbReference>
<dbReference type="Proteomes" id="UP000198397">
    <property type="component" value="Unassembled WGS sequence"/>
</dbReference>
<dbReference type="RefSeq" id="WP_245809888.1">
    <property type="nucleotide sequence ID" value="NZ_FZNQ01000001.1"/>
</dbReference>
<evidence type="ECO:0000256" key="1">
    <source>
        <dbReference type="ARBA" id="ARBA00022729"/>
    </source>
</evidence>
<organism evidence="3 4">
    <name type="scientific">Halorubrum vacuolatum</name>
    <name type="common">Natronobacterium vacuolatum</name>
    <dbReference type="NCBI Taxonomy" id="63740"/>
    <lineage>
        <taxon>Archaea</taxon>
        <taxon>Methanobacteriati</taxon>
        <taxon>Methanobacteriota</taxon>
        <taxon>Stenosarchaea group</taxon>
        <taxon>Halobacteria</taxon>
        <taxon>Halobacteriales</taxon>
        <taxon>Haloferacaceae</taxon>
        <taxon>Halorubrum</taxon>
    </lineage>
</organism>
<dbReference type="NCBIfam" id="TIGR01098">
    <property type="entry name" value="3A0109s03R"/>
    <property type="match status" value="1"/>
</dbReference>
<dbReference type="EMBL" id="FZNQ01000001">
    <property type="protein sequence ID" value="SNR25855.1"/>
    <property type="molecule type" value="Genomic_DNA"/>
</dbReference>
<dbReference type="Gene3D" id="3.40.190.10">
    <property type="entry name" value="Periplasmic binding protein-like II"/>
    <property type="match status" value="2"/>
</dbReference>
<dbReference type="SUPFAM" id="SSF53850">
    <property type="entry name" value="Periplasmic binding protein-like II"/>
    <property type="match status" value="1"/>
</dbReference>
<feature type="region of interest" description="Disordered" evidence="2">
    <location>
        <begin position="26"/>
        <end position="59"/>
    </location>
</feature>
<keyword evidence="1" id="KW-0732">Signal</keyword>
<reference evidence="3 4" key="1">
    <citation type="submission" date="2017-06" db="EMBL/GenBank/DDBJ databases">
        <authorList>
            <person name="Kim H.J."/>
            <person name="Triplett B.A."/>
        </authorList>
    </citation>
    <scope>NUCLEOTIDE SEQUENCE [LARGE SCALE GENOMIC DNA]</scope>
    <source>
        <strain evidence="3 4">DSM 8800</strain>
    </source>
</reference>
<dbReference type="AlphaFoldDB" id="A0A238UUI4"/>
<keyword evidence="4" id="KW-1185">Reference proteome</keyword>
<protein>
    <submittedName>
        <fullName evidence="3">Phosphonate transport system substrate-binding protein</fullName>
    </submittedName>
</protein>
<evidence type="ECO:0000313" key="3">
    <source>
        <dbReference type="EMBL" id="SNR25855.1"/>
    </source>
</evidence>
<sequence>MPDWDPNDPELPQTVSTLLADDFHVGTDDLLAEMDPRDEPRYGSPPEATPDDSSERLDPDTLDFSLVPTEDPAVYDDVLTPLVENIEAETGRDVVVNPLDSYAAQVEAMNADRLHIAGFATGATAFAVNIAGAVPFGIQIADGTFGYRLWVITQADNEIQELSDLAGQEVAHVEESSNSGHQAPSALFTAAGVEPGEDYDVEFSGSHENSIRAVDAGDYDAAPIASTVLQRQIDAGHVDSDDLKVVWQSDPFPTTSFCYHHALEPELQEAIQRAHLDYDYEGTALDEYFGRDSFVEIDYATHWDVILEIQEQNEVDYRVEEI</sequence>
<evidence type="ECO:0000313" key="4">
    <source>
        <dbReference type="Proteomes" id="UP000198397"/>
    </source>
</evidence>